<name>A0A803NJ67_CANSA</name>
<keyword evidence="1" id="KW-0472">Membrane</keyword>
<dbReference type="Proteomes" id="UP000596661">
    <property type="component" value="Chromosome 1"/>
</dbReference>
<protein>
    <submittedName>
        <fullName evidence="2">Uncharacterized protein</fullName>
    </submittedName>
</protein>
<proteinExistence type="predicted"/>
<keyword evidence="1" id="KW-0812">Transmembrane</keyword>
<accession>A0A803NJ67</accession>
<dbReference type="EMBL" id="UZAU01000054">
    <property type="status" value="NOT_ANNOTATED_CDS"/>
    <property type="molecule type" value="Genomic_DNA"/>
</dbReference>
<reference evidence="2" key="2">
    <citation type="submission" date="2021-03" db="UniProtKB">
        <authorList>
            <consortium name="EnsemblPlants"/>
        </authorList>
    </citation>
    <scope>IDENTIFICATION</scope>
</reference>
<dbReference type="Gramene" id="evm.model.01.1957">
    <property type="protein sequence ID" value="cds.evm.model.01.1957"/>
    <property type="gene ID" value="evm.TU.01.1957"/>
</dbReference>
<feature type="transmembrane region" description="Helical" evidence="1">
    <location>
        <begin position="22"/>
        <end position="46"/>
    </location>
</feature>
<dbReference type="EnsemblPlants" id="evm.model.01.1957">
    <property type="protein sequence ID" value="cds.evm.model.01.1957"/>
    <property type="gene ID" value="evm.TU.01.1957"/>
</dbReference>
<reference evidence="2" key="1">
    <citation type="submission" date="2018-11" db="EMBL/GenBank/DDBJ databases">
        <authorList>
            <person name="Grassa J C."/>
        </authorList>
    </citation>
    <scope>NUCLEOTIDE SEQUENCE [LARGE SCALE GENOMIC DNA]</scope>
</reference>
<evidence type="ECO:0000313" key="3">
    <source>
        <dbReference type="Proteomes" id="UP000596661"/>
    </source>
</evidence>
<sequence>MHCLAEKMTARIRTWSSKNLSFAARVVSINSVLMAIHAYWCQVLIFPNKVIRQLESICKAFLWKGQAFATGPGLIVWESLSQSKAAGGLGFRKIQEWNQAAMGNVYLKDHEWWSYKVPTQSSWYWRSLVNLKDHFRDLAGLQTCTQQQQQYQGIKNWLSWHVAADTMLTLTRWIGRSKISKFRKNVLAAALVCLIYTLWKARNLSLWGKTKPTVERLIEGTKKDVLHRVAVVWPKNVSLEDTNWFQKL</sequence>
<dbReference type="PANTHER" id="PTHR33116">
    <property type="entry name" value="REVERSE TRANSCRIPTASE ZINC-BINDING DOMAIN-CONTAINING PROTEIN-RELATED-RELATED"/>
    <property type="match status" value="1"/>
</dbReference>
<dbReference type="PANTHER" id="PTHR33116:SF84">
    <property type="entry name" value="RNA-DIRECTED DNA POLYMERASE"/>
    <property type="match status" value="1"/>
</dbReference>
<keyword evidence="1" id="KW-1133">Transmembrane helix</keyword>
<keyword evidence="3" id="KW-1185">Reference proteome</keyword>
<organism evidence="2 3">
    <name type="scientific">Cannabis sativa</name>
    <name type="common">Hemp</name>
    <name type="synonym">Marijuana</name>
    <dbReference type="NCBI Taxonomy" id="3483"/>
    <lineage>
        <taxon>Eukaryota</taxon>
        <taxon>Viridiplantae</taxon>
        <taxon>Streptophyta</taxon>
        <taxon>Embryophyta</taxon>
        <taxon>Tracheophyta</taxon>
        <taxon>Spermatophyta</taxon>
        <taxon>Magnoliopsida</taxon>
        <taxon>eudicotyledons</taxon>
        <taxon>Gunneridae</taxon>
        <taxon>Pentapetalae</taxon>
        <taxon>rosids</taxon>
        <taxon>fabids</taxon>
        <taxon>Rosales</taxon>
        <taxon>Cannabaceae</taxon>
        <taxon>Cannabis</taxon>
    </lineage>
</organism>
<dbReference type="AlphaFoldDB" id="A0A803NJ67"/>
<evidence type="ECO:0000256" key="1">
    <source>
        <dbReference type="SAM" id="Phobius"/>
    </source>
</evidence>
<evidence type="ECO:0000313" key="2">
    <source>
        <dbReference type="EnsemblPlants" id="cds.evm.model.01.1957"/>
    </source>
</evidence>